<dbReference type="GO" id="GO:0019239">
    <property type="term" value="F:deaminase activity"/>
    <property type="evidence" value="ECO:0007669"/>
    <property type="project" value="TreeGrafter"/>
</dbReference>
<name>A0A133MPP5_CLOPF</name>
<dbReference type="Proteomes" id="UP000070646">
    <property type="component" value="Unassembled WGS sequence"/>
</dbReference>
<dbReference type="PROSITE" id="PS01094">
    <property type="entry name" value="UPF0076"/>
    <property type="match status" value="1"/>
</dbReference>
<evidence type="ECO:0000313" key="2">
    <source>
        <dbReference type="EMBL" id="KXA06013.1"/>
    </source>
</evidence>
<dbReference type="Gene3D" id="3.30.1330.40">
    <property type="entry name" value="RutC-like"/>
    <property type="match status" value="1"/>
</dbReference>
<proteinExistence type="inferred from homology"/>
<dbReference type="NCBIfam" id="TIGR00004">
    <property type="entry name" value="Rid family detoxifying hydrolase"/>
    <property type="match status" value="1"/>
</dbReference>
<accession>A0A133MPP5</accession>
<dbReference type="SUPFAM" id="SSF55298">
    <property type="entry name" value="YjgF-like"/>
    <property type="match status" value="1"/>
</dbReference>
<sequence>MFYMAKEIIKTNKAPGAIGPYSQGIKIGDFVYTSGQIPLNPETGVMAGSIEEQTAQSLENVKAILEAAGTSMDKVIKTTVFLSDMNDFVRMNEVYATYFTENQPARSAVEVAKLPKDAKIEIEVIATLK</sequence>
<dbReference type="InterPro" id="IPR006056">
    <property type="entry name" value="RidA"/>
</dbReference>
<dbReference type="InterPro" id="IPR019897">
    <property type="entry name" value="RidA_CS"/>
</dbReference>
<dbReference type="PANTHER" id="PTHR11803">
    <property type="entry name" value="2-IMINOBUTANOATE/2-IMINOPROPANOATE DEAMINASE RIDA"/>
    <property type="match status" value="1"/>
</dbReference>
<dbReference type="AlphaFoldDB" id="A0A133MPP5"/>
<dbReference type="PATRIC" id="fig|1502.174.peg.2958"/>
<comment type="caution">
    <text evidence="2">The sequence shown here is derived from an EMBL/GenBank/DDBJ whole genome shotgun (WGS) entry which is preliminary data.</text>
</comment>
<evidence type="ECO:0000313" key="3">
    <source>
        <dbReference type="Proteomes" id="UP000070646"/>
    </source>
</evidence>
<protein>
    <submittedName>
        <fullName evidence="2">Putative endoribonuclease L-PSP</fullName>
    </submittedName>
</protein>
<dbReference type="InterPro" id="IPR006175">
    <property type="entry name" value="YjgF/YER057c/UK114"/>
</dbReference>
<evidence type="ECO:0000256" key="1">
    <source>
        <dbReference type="ARBA" id="ARBA00010552"/>
    </source>
</evidence>
<dbReference type="CDD" id="cd00448">
    <property type="entry name" value="YjgF_YER057c_UK114_family"/>
    <property type="match status" value="1"/>
</dbReference>
<dbReference type="GO" id="GO:0005829">
    <property type="term" value="C:cytosol"/>
    <property type="evidence" value="ECO:0007669"/>
    <property type="project" value="TreeGrafter"/>
</dbReference>
<dbReference type="Pfam" id="PF01042">
    <property type="entry name" value="Ribonuc_L-PSP"/>
    <property type="match status" value="1"/>
</dbReference>
<dbReference type="FunFam" id="3.30.1330.40:FF:000001">
    <property type="entry name" value="L-PSP family endoribonuclease"/>
    <property type="match status" value="1"/>
</dbReference>
<gene>
    <name evidence="2" type="ORF">HMPREF3222_02935</name>
</gene>
<dbReference type="PANTHER" id="PTHR11803:SF39">
    <property type="entry name" value="2-IMINOBUTANOATE_2-IMINOPROPANOATE DEAMINASE"/>
    <property type="match status" value="1"/>
</dbReference>
<organism evidence="2 3">
    <name type="scientific">Clostridium perfringens</name>
    <dbReference type="NCBI Taxonomy" id="1502"/>
    <lineage>
        <taxon>Bacteria</taxon>
        <taxon>Bacillati</taxon>
        <taxon>Bacillota</taxon>
        <taxon>Clostridia</taxon>
        <taxon>Eubacteriales</taxon>
        <taxon>Clostridiaceae</taxon>
        <taxon>Clostridium</taxon>
    </lineage>
</organism>
<comment type="similarity">
    <text evidence="1">Belongs to the RutC family.</text>
</comment>
<reference evidence="2 3" key="1">
    <citation type="submission" date="2016-01" db="EMBL/GenBank/DDBJ databases">
        <authorList>
            <person name="Oliw E.H."/>
        </authorList>
    </citation>
    <scope>NUCLEOTIDE SEQUENCE [LARGE SCALE GENOMIC DNA]</scope>
    <source>
        <strain evidence="2 3">MJR7757A</strain>
    </source>
</reference>
<dbReference type="InterPro" id="IPR035959">
    <property type="entry name" value="RutC-like_sf"/>
</dbReference>
<dbReference type="EMBL" id="LRPU01000189">
    <property type="protein sequence ID" value="KXA06013.1"/>
    <property type="molecule type" value="Genomic_DNA"/>
</dbReference>